<dbReference type="Gene3D" id="1.10.10.580">
    <property type="entry name" value="Structural maintenance of chromosome 1. Chain E"/>
    <property type="match status" value="1"/>
</dbReference>
<evidence type="ECO:0000313" key="10">
    <source>
        <dbReference type="EMBL" id="WOG86421.1"/>
    </source>
</evidence>
<dbReference type="GO" id="GO:0005634">
    <property type="term" value="C:nucleus"/>
    <property type="evidence" value="ECO:0007669"/>
    <property type="project" value="UniProtKB-SubCell"/>
</dbReference>
<evidence type="ECO:0000256" key="2">
    <source>
        <dbReference type="ARBA" id="ARBA00009870"/>
    </source>
</evidence>
<dbReference type="GO" id="GO:0003682">
    <property type="term" value="F:chromatin binding"/>
    <property type="evidence" value="ECO:0007669"/>
    <property type="project" value="TreeGrafter"/>
</dbReference>
<dbReference type="FunFam" id="1.10.10.580:FF:000002">
    <property type="entry name" value="Sister chromatid cohesion 1 protein 4"/>
    <property type="match status" value="1"/>
</dbReference>
<proteinExistence type="inferred from homology"/>
<dbReference type="PANTHER" id="PTHR12585:SF55">
    <property type="entry name" value="SISTER CHROMATID COHESION 1 PROTEIN 3"/>
    <property type="match status" value="1"/>
</dbReference>
<reference evidence="10" key="2">
    <citation type="submission" date="2022-03" db="EMBL/GenBank/DDBJ databases">
        <title>Draft title - Genomic analysis of global carrot germplasm unveils the trajectory of domestication and the origin of high carotenoid orange carrot.</title>
        <authorList>
            <person name="Iorizzo M."/>
            <person name="Ellison S."/>
            <person name="Senalik D."/>
            <person name="Macko-Podgorni A."/>
            <person name="Grzebelus D."/>
            <person name="Bostan H."/>
            <person name="Rolling W."/>
            <person name="Curaba J."/>
            <person name="Simon P."/>
        </authorList>
    </citation>
    <scope>NUCLEOTIDE SEQUENCE</scope>
    <source>
        <tissue evidence="10">Leaf</tissue>
    </source>
</reference>
<organism evidence="10 11">
    <name type="scientific">Daucus carota subsp. sativus</name>
    <name type="common">Carrot</name>
    <dbReference type="NCBI Taxonomy" id="79200"/>
    <lineage>
        <taxon>Eukaryota</taxon>
        <taxon>Viridiplantae</taxon>
        <taxon>Streptophyta</taxon>
        <taxon>Embryophyta</taxon>
        <taxon>Tracheophyta</taxon>
        <taxon>Spermatophyta</taxon>
        <taxon>Magnoliopsida</taxon>
        <taxon>eudicotyledons</taxon>
        <taxon>Gunneridae</taxon>
        <taxon>Pentapetalae</taxon>
        <taxon>asterids</taxon>
        <taxon>campanulids</taxon>
        <taxon>Apiales</taxon>
        <taxon>Apiaceae</taxon>
        <taxon>Apioideae</taxon>
        <taxon>Scandiceae</taxon>
        <taxon>Daucinae</taxon>
        <taxon>Daucus</taxon>
        <taxon>Daucus sect. Daucus</taxon>
    </lineage>
</organism>
<evidence type="ECO:0000256" key="1">
    <source>
        <dbReference type="ARBA" id="ARBA00004123"/>
    </source>
</evidence>
<keyword evidence="3" id="KW-0131">Cell cycle</keyword>
<evidence type="ECO:0000256" key="4">
    <source>
        <dbReference type="ARBA" id="ARBA00022829"/>
    </source>
</evidence>
<dbReference type="Proteomes" id="UP000077755">
    <property type="component" value="Chromosome 2"/>
</dbReference>
<dbReference type="EMBL" id="CP093344">
    <property type="protein sequence ID" value="WOG86421.1"/>
    <property type="molecule type" value="Genomic_DNA"/>
</dbReference>
<comment type="subunit">
    <text evidence="6">Component of the cohesin complex.</text>
</comment>
<reference evidence="10" key="1">
    <citation type="journal article" date="2016" name="Nat. Genet.">
        <title>A high-quality carrot genome assembly provides new insights into carotenoid accumulation and asterid genome evolution.</title>
        <authorList>
            <person name="Iorizzo M."/>
            <person name="Ellison S."/>
            <person name="Senalik D."/>
            <person name="Zeng P."/>
            <person name="Satapoomin P."/>
            <person name="Huang J."/>
            <person name="Bowman M."/>
            <person name="Iovene M."/>
            <person name="Sanseverino W."/>
            <person name="Cavagnaro P."/>
            <person name="Yildiz M."/>
            <person name="Macko-Podgorni A."/>
            <person name="Moranska E."/>
            <person name="Grzebelus E."/>
            <person name="Grzebelus D."/>
            <person name="Ashrafi H."/>
            <person name="Zheng Z."/>
            <person name="Cheng S."/>
            <person name="Spooner D."/>
            <person name="Van Deynze A."/>
            <person name="Simon P."/>
        </authorList>
    </citation>
    <scope>NUCLEOTIDE SEQUENCE</scope>
    <source>
        <tissue evidence="10">Leaf</tissue>
    </source>
</reference>
<dbReference type="GO" id="GO:0008278">
    <property type="term" value="C:cohesin complex"/>
    <property type="evidence" value="ECO:0007669"/>
    <property type="project" value="InterPro"/>
</dbReference>
<keyword evidence="11" id="KW-1185">Reference proteome</keyword>
<dbReference type="Pfam" id="PF04824">
    <property type="entry name" value="Rad21_Rec8"/>
    <property type="match status" value="1"/>
</dbReference>
<feature type="domain" description="Rad21/Rec8-like protein N-terminal" evidence="9">
    <location>
        <begin position="1"/>
        <end position="97"/>
    </location>
</feature>
<dbReference type="SUPFAM" id="SSF46785">
    <property type="entry name" value="Winged helix' DNA-binding domain"/>
    <property type="match status" value="1"/>
</dbReference>
<dbReference type="CDD" id="cd21793">
    <property type="entry name" value="Rad21_Rec8_M_AtSYN1-like"/>
    <property type="match status" value="1"/>
</dbReference>
<gene>
    <name evidence="10" type="ORF">DCAR_0205625</name>
</gene>
<dbReference type="GO" id="GO:0007059">
    <property type="term" value="P:chromosome segregation"/>
    <property type="evidence" value="ECO:0007669"/>
    <property type="project" value="UniProtKB-KW"/>
</dbReference>
<evidence type="ECO:0008006" key="12">
    <source>
        <dbReference type="Google" id="ProtNLM"/>
    </source>
</evidence>
<keyword evidence="4" id="KW-0159">Chromosome partition</keyword>
<dbReference type="GO" id="GO:0007062">
    <property type="term" value="P:sister chromatid cohesion"/>
    <property type="evidence" value="ECO:0007669"/>
    <property type="project" value="InterPro"/>
</dbReference>
<evidence type="ECO:0000256" key="7">
    <source>
        <dbReference type="SAM" id="MobiDB-lite"/>
    </source>
</evidence>
<keyword evidence="3" id="KW-0132">Cell division</keyword>
<evidence type="ECO:0000313" key="11">
    <source>
        <dbReference type="Proteomes" id="UP000077755"/>
    </source>
</evidence>
<protein>
    <recommendedName>
        <fullName evidence="12">Rad21/Rec8-like protein N-terminal domain-containing protein</fullName>
    </recommendedName>
</protein>
<dbReference type="GO" id="GO:1990414">
    <property type="term" value="P:replication-born double-strand break repair via sister chromatid exchange"/>
    <property type="evidence" value="ECO:0007669"/>
    <property type="project" value="TreeGrafter"/>
</dbReference>
<accession>A0AAF0WBK6</accession>
<evidence type="ECO:0000259" key="8">
    <source>
        <dbReference type="Pfam" id="PF04824"/>
    </source>
</evidence>
<keyword evidence="5" id="KW-0539">Nucleus</keyword>
<dbReference type="Pfam" id="PF04825">
    <property type="entry name" value="Rad21_Rec8_N"/>
    <property type="match status" value="1"/>
</dbReference>
<comment type="similarity">
    <text evidence="2">Belongs to the rad21 family.</text>
</comment>
<dbReference type="PANTHER" id="PTHR12585">
    <property type="entry name" value="SCC1 / RAD21 FAMILY MEMBER"/>
    <property type="match status" value="1"/>
</dbReference>
<name>A0AAF0WBK6_DAUCS</name>
<evidence type="ECO:0000259" key="9">
    <source>
        <dbReference type="Pfam" id="PF04825"/>
    </source>
</evidence>
<comment type="subcellular location">
    <subcellularLocation>
        <location evidence="1">Nucleus</location>
    </subcellularLocation>
</comment>
<sequence>MFSSTILMADRSLGKGPLRTILGAASCDSKLTKSIYASIDISTVVELIMYPEVPLAMRMSSHLLFGIVRIHAQQVESLLRDSNTLLIEIRNAFTSTDLMNLSHATFGSVLPDKFKLDSLDIDTDFSESSWDNHLKDTKEITLEGKMRTYLHTLHSFFVFQIIIIIMHKSYYSGTLVGATLGAEHCDPSNRQLRAALLSYNDGYPSYQGTEIMREAAFFQYASEMDLFCPDQREDRLEPDWDLMKILEKTEADNLGVELVPAASPLSSQQHQQPISILSEETPEFLDPDSDYGWASPTLQIPSIPQPQQTLPKEMISHQYDINTTILSDKFMKKRMADSSSILRPRKNFRRDPLGRWRQNKRIRKDAVFFEPLLTGLGSDLCEAYRKDFICGKPYLCAPVNVDNMEIDHEISTENNSPNRVWYSPIEFTPSPTGGHALGGDTSSLIDQVEPTNWDSTRVHEKYAATPGSNEITASLKGTPGEGPYNPEIRTSCDGELSFLAEDDNNSQGPQQTTPGYSSWKSEGEPLSARTRSVARFLKDRSSVTPVIERDHQSINVSLDTILEGKRRKVCARMVFETLVLKTCSLVDVKQENPYGDVVLTVTPKLSKELFSI</sequence>
<dbReference type="InterPro" id="IPR036390">
    <property type="entry name" value="WH_DNA-bd_sf"/>
</dbReference>
<evidence type="ECO:0000256" key="6">
    <source>
        <dbReference type="ARBA" id="ARBA00064543"/>
    </source>
</evidence>
<dbReference type="InterPro" id="IPR006909">
    <property type="entry name" value="Rad21/Rec8_C_eu"/>
</dbReference>
<feature type="compositionally biased region" description="Polar residues" evidence="7">
    <location>
        <begin position="505"/>
        <end position="520"/>
    </location>
</feature>
<evidence type="ECO:0000256" key="5">
    <source>
        <dbReference type="ARBA" id="ARBA00023242"/>
    </source>
</evidence>
<dbReference type="AlphaFoldDB" id="A0AAF0WBK6"/>
<feature type="region of interest" description="Disordered" evidence="7">
    <location>
        <begin position="499"/>
        <end position="525"/>
    </location>
</feature>
<dbReference type="InterPro" id="IPR039781">
    <property type="entry name" value="Rad21/Rec8-like"/>
</dbReference>
<dbReference type="InterPro" id="IPR023093">
    <property type="entry name" value="ScpA-like_C"/>
</dbReference>
<dbReference type="InterPro" id="IPR006910">
    <property type="entry name" value="Rad21_Rec8_N"/>
</dbReference>
<feature type="domain" description="Rad21/Rec8-like protein C-terminal eukaryotic" evidence="8">
    <location>
        <begin position="555"/>
        <end position="605"/>
    </location>
</feature>
<evidence type="ECO:0000256" key="3">
    <source>
        <dbReference type="ARBA" id="ARBA00022776"/>
    </source>
</evidence>
<keyword evidence="3" id="KW-0498">Mitosis</keyword>